<proteinExistence type="predicted"/>
<keyword evidence="3" id="KW-1185">Reference proteome</keyword>
<evidence type="ECO:0000313" key="3">
    <source>
        <dbReference type="Proteomes" id="UP000585474"/>
    </source>
</evidence>
<gene>
    <name evidence="2" type="ORF">Acr_00g0000950</name>
</gene>
<name>A0A7J0D867_9ERIC</name>
<evidence type="ECO:0000256" key="1">
    <source>
        <dbReference type="SAM" id="MobiDB-lite"/>
    </source>
</evidence>
<feature type="compositionally biased region" description="Polar residues" evidence="1">
    <location>
        <begin position="510"/>
        <end position="519"/>
    </location>
</feature>
<dbReference type="AlphaFoldDB" id="A0A7J0D867"/>
<sequence length="566" mass="65008">MFSQNFHLVGHYSALLAPPISSRSSSSPVVACRWRLIGKRKQGRASAILFVDQCPVGRNGRRVSKSTRWIRRLVGHLSDKRLCQRHKLPTYTLEGVKIREQLSFHYITNTKRCSSGVKSTLDSSHDDDSAYEYEYTICLPLKYEESSSFLPSVKAMGRENVGRLPNDHGSKIICPSWFSADEKCKSLSARAAKQQTPEIAPPETHSLPPRKFFFNYSTIYEGLIIYFLREEFRPLLVHLEATLGVCDLVLVLCYLNWRRPGIEELSDPYFSDPIARLLCHSLPEGIKAISATCCWNINSWWSSEGRYSQGPRKDQLQHQKQKHPLKQMSKMSKMKKMQVQQDPILSSRASKHRKWICWARCCGCGDYRIWMDHAYDHRWELGLDHDLDLGHKELEQALLAELYETLSNQETHFFHKARVDWLRGGDLNTRFFKVALSLQKSNHNERFIQGNGEQRDSIISCARLPSLKMRTRRVNSEIELKTSLRSCLPNNMIRRGVTEQEEEDAAARNRSFTQSQSGRTDSRDKAPGTSGLVSAHGILLIPLVTRNKTSRSWHKLSARMKGLVYP</sequence>
<organism evidence="2 3">
    <name type="scientific">Actinidia rufa</name>
    <dbReference type="NCBI Taxonomy" id="165716"/>
    <lineage>
        <taxon>Eukaryota</taxon>
        <taxon>Viridiplantae</taxon>
        <taxon>Streptophyta</taxon>
        <taxon>Embryophyta</taxon>
        <taxon>Tracheophyta</taxon>
        <taxon>Spermatophyta</taxon>
        <taxon>Magnoliopsida</taxon>
        <taxon>eudicotyledons</taxon>
        <taxon>Gunneridae</taxon>
        <taxon>Pentapetalae</taxon>
        <taxon>asterids</taxon>
        <taxon>Ericales</taxon>
        <taxon>Actinidiaceae</taxon>
        <taxon>Actinidia</taxon>
    </lineage>
</organism>
<accession>A0A7J0D867</accession>
<reference evidence="3" key="1">
    <citation type="submission" date="2019-07" db="EMBL/GenBank/DDBJ databases">
        <title>De Novo Assembly of kiwifruit Actinidia rufa.</title>
        <authorList>
            <person name="Sugita-Konishi S."/>
            <person name="Sato K."/>
            <person name="Mori E."/>
            <person name="Abe Y."/>
            <person name="Kisaki G."/>
            <person name="Hamano K."/>
            <person name="Suezawa K."/>
            <person name="Otani M."/>
            <person name="Fukuda T."/>
            <person name="Manabe T."/>
            <person name="Gomi K."/>
            <person name="Tabuchi M."/>
            <person name="Akimitsu K."/>
            <person name="Kataoka I."/>
        </authorList>
    </citation>
    <scope>NUCLEOTIDE SEQUENCE [LARGE SCALE GENOMIC DNA]</scope>
    <source>
        <strain evidence="3">cv. Fuchu</strain>
    </source>
</reference>
<evidence type="ECO:0000313" key="2">
    <source>
        <dbReference type="EMBL" id="GFS28283.1"/>
    </source>
</evidence>
<feature type="region of interest" description="Disordered" evidence="1">
    <location>
        <begin position="498"/>
        <end position="531"/>
    </location>
</feature>
<protein>
    <submittedName>
        <fullName evidence="2">Uncharacterized protein</fullName>
    </submittedName>
</protein>
<comment type="caution">
    <text evidence="2">The sequence shown here is derived from an EMBL/GenBank/DDBJ whole genome shotgun (WGS) entry which is preliminary data.</text>
</comment>
<dbReference type="Proteomes" id="UP000585474">
    <property type="component" value="Unassembled WGS sequence"/>
</dbReference>
<dbReference type="EMBL" id="BJWL01000039">
    <property type="protein sequence ID" value="GFS28283.1"/>
    <property type="molecule type" value="Genomic_DNA"/>
</dbReference>